<evidence type="ECO:0000259" key="11">
    <source>
        <dbReference type="PROSITE" id="PS50109"/>
    </source>
</evidence>
<keyword evidence="7" id="KW-0067">ATP-binding</keyword>
<dbReference type="Pfam" id="PF07730">
    <property type="entry name" value="HisKA_3"/>
    <property type="match status" value="1"/>
</dbReference>
<dbReference type="InterPro" id="IPR050482">
    <property type="entry name" value="Sensor_HK_TwoCompSys"/>
</dbReference>
<dbReference type="CDD" id="cd16917">
    <property type="entry name" value="HATPase_UhpB-NarQ-NarX-like"/>
    <property type="match status" value="1"/>
</dbReference>
<dbReference type="PANTHER" id="PTHR24421">
    <property type="entry name" value="NITRATE/NITRITE SENSOR PROTEIN NARX-RELATED"/>
    <property type="match status" value="1"/>
</dbReference>
<keyword evidence="10" id="KW-0812">Transmembrane</keyword>
<evidence type="ECO:0000256" key="6">
    <source>
        <dbReference type="ARBA" id="ARBA00022777"/>
    </source>
</evidence>
<dbReference type="InterPro" id="IPR011990">
    <property type="entry name" value="TPR-like_helical_dom_sf"/>
</dbReference>
<dbReference type="SUPFAM" id="SSF55874">
    <property type="entry name" value="ATPase domain of HSP90 chaperone/DNA topoisomerase II/histidine kinase"/>
    <property type="match status" value="1"/>
</dbReference>
<evidence type="ECO:0000256" key="8">
    <source>
        <dbReference type="ARBA" id="ARBA00023012"/>
    </source>
</evidence>
<keyword evidence="10" id="KW-0472">Membrane</keyword>
<proteinExistence type="predicted"/>
<keyword evidence="5" id="KW-0547">Nucleotide-binding</keyword>
<dbReference type="InterPro" id="IPR019734">
    <property type="entry name" value="TPR_rpt"/>
</dbReference>
<dbReference type="GO" id="GO:0046983">
    <property type="term" value="F:protein dimerization activity"/>
    <property type="evidence" value="ECO:0007669"/>
    <property type="project" value="InterPro"/>
</dbReference>
<feature type="domain" description="Histidine kinase" evidence="11">
    <location>
        <begin position="398"/>
        <end position="587"/>
    </location>
</feature>
<evidence type="ECO:0000313" key="13">
    <source>
        <dbReference type="Proteomes" id="UP000196102"/>
    </source>
</evidence>
<dbReference type="SMART" id="SM00028">
    <property type="entry name" value="TPR"/>
    <property type="match status" value="3"/>
</dbReference>
<evidence type="ECO:0000256" key="9">
    <source>
        <dbReference type="SAM" id="Coils"/>
    </source>
</evidence>
<comment type="caution">
    <text evidence="12">The sequence shown here is derived from an EMBL/GenBank/DDBJ whole genome shotgun (WGS) entry which is preliminary data.</text>
</comment>
<dbReference type="AlphaFoldDB" id="A0A1Z8AP58"/>
<evidence type="ECO:0000313" key="12">
    <source>
        <dbReference type="EMBL" id="OUS12136.1"/>
    </source>
</evidence>
<keyword evidence="4" id="KW-0808">Transferase</keyword>
<dbReference type="PROSITE" id="PS50109">
    <property type="entry name" value="HIS_KIN"/>
    <property type="match status" value="1"/>
</dbReference>
<dbReference type="Gene3D" id="1.25.40.10">
    <property type="entry name" value="Tetratricopeptide repeat domain"/>
    <property type="match status" value="1"/>
</dbReference>
<evidence type="ECO:0000256" key="5">
    <source>
        <dbReference type="ARBA" id="ARBA00022741"/>
    </source>
</evidence>
<keyword evidence="3" id="KW-0597">Phosphoprotein</keyword>
<dbReference type="GO" id="GO:0000155">
    <property type="term" value="F:phosphorelay sensor kinase activity"/>
    <property type="evidence" value="ECO:0007669"/>
    <property type="project" value="InterPro"/>
</dbReference>
<keyword evidence="6" id="KW-0418">Kinase</keyword>
<keyword evidence="10" id="KW-1133">Transmembrane helix</keyword>
<protein>
    <recommendedName>
        <fullName evidence="2">histidine kinase</fullName>
        <ecNumber evidence="2">2.7.13.3</ecNumber>
    </recommendedName>
</protein>
<name>A0A1Z8AP58_9FLAO</name>
<organism evidence="12 13">
    <name type="scientific">Nonlabens dokdonensis</name>
    <dbReference type="NCBI Taxonomy" id="328515"/>
    <lineage>
        <taxon>Bacteria</taxon>
        <taxon>Pseudomonadati</taxon>
        <taxon>Bacteroidota</taxon>
        <taxon>Flavobacteriia</taxon>
        <taxon>Flavobacteriales</taxon>
        <taxon>Flavobacteriaceae</taxon>
        <taxon>Nonlabens</taxon>
    </lineage>
</organism>
<evidence type="ECO:0000256" key="1">
    <source>
        <dbReference type="ARBA" id="ARBA00000085"/>
    </source>
</evidence>
<dbReference type="InterPro" id="IPR036890">
    <property type="entry name" value="HATPase_C_sf"/>
</dbReference>
<accession>A0A1Z8AP58</accession>
<reference evidence="13" key="1">
    <citation type="journal article" date="2017" name="Proc. Natl. Acad. Sci. U.S.A.">
        <title>Simulation of Deepwater Horizon oil plume reveals substrate specialization within a complex community of hydrocarbon-degraders.</title>
        <authorList>
            <person name="Hu P."/>
            <person name="Dubinsky E.A."/>
            <person name="Probst A.J."/>
            <person name="Wang J."/>
            <person name="Sieber C.M.K."/>
            <person name="Tom L.M."/>
            <person name="Gardinali P."/>
            <person name="Banfield J.F."/>
            <person name="Atlas R.M."/>
            <person name="Andersen G.L."/>
        </authorList>
    </citation>
    <scope>NUCLEOTIDE SEQUENCE [LARGE SCALE GENOMIC DNA]</scope>
</reference>
<dbReference type="RefSeq" id="WP_303687405.1">
    <property type="nucleotide sequence ID" value="NZ_CAJXYO010000026.1"/>
</dbReference>
<keyword evidence="8" id="KW-0902">Two-component regulatory system</keyword>
<dbReference type="SUPFAM" id="SSF48452">
    <property type="entry name" value="TPR-like"/>
    <property type="match status" value="1"/>
</dbReference>
<dbReference type="SMART" id="SM00387">
    <property type="entry name" value="HATPase_c"/>
    <property type="match status" value="1"/>
</dbReference>
<keyword evidence="9" id="KW-0175">Coiled coil</keyword>
<feature type="coiled-coil region" evidence="9">
    <location>
        <begin position="293"/>
        <end position="327"/>
    </location>
</feature>
<dbReference type="InterPro" id="IPR003594">
    <property type="entry name" value="HATPase_dom"/>
</dbReference>
<dbReference type="Pfam" id="PF02518">
    <property type="entry name" value="HATPase_c"/>
    <property type="match status" value="1"/>
</dbReference>
<dbReference type="PANTHER" id="PTHR24421:SF10">
    <property type="entry name" value="NITRATE_NITRITE SENSOR PROTEIN NARQ"/>
    <property type="match status" value="1"/>
</dbReference>
<sequence>MKTLETFLIFLFYSCILYSQEKVAFNDMLTMLDANEIKETKEALYSYDFDNLNEQKKASYLLTEGIIQFKENKLLEGYKTLLQVKKLKSHARKMVIYNANEYMIRIANTVSELSTAAPSLIQENCRIAQELNNPKLQIDCIYNTSYNEIIGEDYDLALKYNYQMQRIALDNNLQDELLDIENNIGTIHYFKGSYDSTLYYFNRNLERCRISKDTLAIAQRINNMAMLRAALQDYETALDNINEAEVMARSSADVQLQSMILRNKADILTGNENYQEAANYYYKHLEMNDTLAASQTALELKDIQTKYETAEQKLKNAELETKNLRSKAGNYLLLFLLSIAIGIAAYFILNYKKSKKILEERKLAQEQRELKLMRDQELASIDAMIAGQEKERLKIASDLHDDLGSSLTAIKISLENAKERTSDLVSKDILNNAHTILSDTYVKVRRLSHTQNSRVLSENGWISSLKDLVQKINNSGKIDIEVVTSGLQGSLSNSTELNLFRIIQELINNIIKHAHATEASVIITGYDHMLDIIVEDNGKGLDVNLKKHNGTGLINIKKRVENMNGTFTIDSNPEKGGCSISIEIPLV</sequence>
<comment type="catalytic activity">
    <reaction evidence="1">
        <text>ATP + protein L-histidine = ADP + protein N-phospho-L-histidine.</text>
        <dbReference type="EC" id="2.7.13.3"/>
    </reaction>
</comment>
<dbReference type="GO" id="GO:0016020">
    <property type="term" value="C:membrane"/>
    <property type="evidence" value="ECO:0007669"/>
    <property type="project" value="InterPro"/>
</dbReference>
<dbReference type="Gene3D" id="3.30.565.10">
    <property type="entry name" value="Histidine kinase-like ATPase, C-terminal domain"/>
    <property type="match status" value="1"/>
</dbReference>
<dbReference type="EC" id="2.7.13.3" evidence="2"/>
<dbReference type="InterPro" id="IPR011712">
    <property type="entry name" value="Sig_transdc_His_kin_sub3_dim/P"/>
</dbReference>
<evidence type="ECO:0000256" key="3">
    <source>
        <dbReference type="ARBA" id="ARBA00022553"/>
    </source>
</evidence>
<evidence type="ECO:0000256" key="10">
    <source>
        <dbReference type="SAM" id="Phobius"/>
    </source>
</evidence>
<dbReference type="Gene3D" id="1.20.5.1930">
    <property type="match status" value="1"/>
</dbReference>
<evidence type="ECO:0000256" key="7">
    <source>
        <dbReference type="ARBA" id="ARBA00022840"/>
    </source>
</evidence>
<evidence type="ECO:0000256" key="2">
    <source>
        <dbReference type="ARBA" id="ARBA00012438"/>
    </source>
</evidence>
<feature type="transmembrane region" description="Helical" evidence="10">
    <location>
        <begin position="331"/>
        <end position="349"/>
    </location>
</feature>
<gene>
    <name evidence="12" type="ORF">A9Q93_10585</name>
</gene>
<dbReference type="Proteomes" id="UP000196102">
    <property type="component" value="Unassembled WGS sequence"/>
</dbReference>
<evidence type="ECO:0000256" key="4">
    <source>
        <dbReference type="ARBA" id="ARBA00022679"/>
    </source>
</evidence>
<dbReference type="EMBL" id="MAAX01000165">
    <property type="protein sequence ID" value="OUS12136.1"/>
    <property type="molecule type" value="Genomic_DNA"/>
</dbReference>
<dbReference type="GO" id="GO:0005524">
    <property type="term" value="F:ATP binding"/>
    <property type="evidence" value="ECO:0007669"/>
    <property type="project" value="UniProtKB-KW"/>
</dbReference>
<dbReference type="InterPro" id="IPR005467">
    <property type="entry name" value="His_kinase_dom"/>
</dbReference>